<evidence type="ECO:0000256" key="1">
    <source>
        <dbReference type="SAM" id="MobiDB-lite"/>
    </source>
</evidence>
<dbReference type="STRING" id="946078.GA0070622_0020"/>
<dbReference type="AlphaFoldDB" id="A0A1A9B0S3"/>
<feature type="region of interest" description="Disordered" evidence="1">
    <location>
        <begin position="646"/>
        <end position="669"/>
    </location>
</feature>
<name>A0A1A9B0S3_9ACTN</name>
<reference evidence="3" key="1">
    <citation type="submission" date="2016-06" db="EMBL/GenBank/DDBJ databases">
        <authorList>
            <person name="Varghese N."/>
            <person name="Submissions Spin"/>
        </authorList>
    </citation>
    <scope>NUCLEOTIDE SEQUENCE [LARGE SCALE GENOMIC DNA]</scope>
    <source>
        <strain evidence="3">DSM 45794</strain>
    </source>
</reference>
<keyword evidence="3" id="KW-1185">Reference proteome</keyword>
<protein>
    <submittedName>
        <fullName evidence="2">Uncharacterized protein</fullName>
    </submittedName>
</protein>
<sequence>MTLSAPAPHAASMSADRVVASGHCPVCAAFGRTVLAAEGRTRCAVHTGRPALLVETTRTGQARLVAPAGARRRIAHPTGVQVSCVSCASAGRDTQGLPRDGDGSDPLCIPCWRTRTDAARRRHAAELRAAALDDVAPACAACGEPDPSPACWLCGYSWLAEQRARFAADQAAAAAAVEHRFAVLAERTRAEQTVAELTGWVDRLRTTIEQCATGGRHERAVHLLADVLAREAAARSSSRGRRSKLALVCGVLAVDQAARITRPGRARTAELAGVTERTVTDCWARAEALEWMRRTVQGRRLSFEQRCATGRTYDRAEFDLAHLAPERAAARAAYLPVALLVLDELLAHALVLLEAAHDDVDAHAARAGELTDHAALARRAQLRAAVAQARDTALTGAELIATAHLGNFFPPRVAPQGEYFSSCLFRGLVQPPKIAYPASGGPSRGEDGASRSPTEGGRGAHRVARPRTRQGQCPNPRRPQARPEWHGWAYPLAQGIQRALEWLEGVPLPRVAAAIGARLGPDWTAEAIVEAIGRSRGGRELLDAPQRPLGYLVALLEAALTGEHEPPHLARRREQHVQEVAAARRRDVVDQAAVAAAGLATARAGWSARDDAAAAERAGAGAARRAALAAARAARRGDHAAARAIAAADVDEWPPVAQPGAGGASDSDR</sequence>
<gene>
    <name evidence="2" type="ORF">GA0070622_0020</name>
</gene>
<evidence type="ECO:0000313" key="3">
    <source>
        <dbReference type="Proteomes" id="UP000199558"/>
    </source>
</evidence>
<dbReference type="EMBL" id="FLRH01000001">
    <property type="protein sequence ID" value="SBT63080.1"/>
    <property type="molecule type" value="Genomic_DNA"/>
</dbReference>
<dbReference type="Proteomes" id="UP000199558">
    <property type="component" value="Unassembled WGS sequence"/>
</dbReference>
<evidence type="ECO:0000313" key="2">
    <source>
        <dbReference type="EMBL" id="SBT63080.1"/>
    </source>
</evidence>
<organism evidence="2 3">
    <name type="scientific">Micromonospora sediminicola</name>
    <dbReference type="NCBI Taxonomy" id="946078"/>
    <lineage>
        <taxon>Bacteria</taxon>
        <taxon>Bacillati</taxon>
        <taxon>Actinomycetota</taxon>
        <taxon>Actinomycetes</taxon>
        <taxon>Micromonosporales</taxon>
        <taxon>Micromonosporaceae</taxon>
        <taxon>Micromonospora</taxon>
    </lineage>
</organism>
<feature type="region of interest" description="Disordered" evidence="1">
    <location>
        <begin position="435"/>
        <end position="483"/>
    </location>
</feature>
<feature type="compositionally biased region" description="Basic residues" evidence="1">
    <location>
        <begin position="459"/>
        <end position="468"/>
    </location>
</feature>
<accession>A0A1A9B0S3</accession>
<proteinExistence type="predicted"/>